<gene>
    <name evidence="5" type="ORF">BXU00_03170</name>
</gene>
<evidence type="ECO:0000256" key="2">
    <source>
        <dbReference type="ARBA" id="ARBA00022630"/>
    </source>
</evidence>
<organism evidence="5 6">
    <name type="scientific">Candidatus Nanoclepta minutus</name>
    <dbReference type="NCBI Taxonomy" id="1940235"/>
    <lineage>
        <taxon>Archaea</taxon>
        <taxon>Nanobdellota</taxon>
        <taxon>Candidatus Nanoclepta</taxon>
    </lineage>
</organism>
<dbReference type="InterPro" id="IPR052174">
    <property type="entry name" value="Flavoredoxin"/>
</dbReference>
<dbReference type="Proteomes" id="UP000266622">
    <property type="component" value="Unassembled WGS sequence"/>
</dbReference>
<name>A0A397WR04_9ARCH</name>
<dbReference type="SMART" id="SM00903">
    <property type="entry name" value="Flavin_Reduct"/>
    <property type="match status" value="1"/>
</dbReference>
<evidence type="ECO:0000313" key="5">
    <source>
        <dbReference type="EMBL" id="RIB35106.1"/>
    </source>
</evidence>
<dbReference type="InterPro" id="IPR002563">
    <property type="entry name" value="Flavin_Rdtase-like_dom"/>
</dbReference>
<dbReference type="GO" id="GO:0010181">
    <property type="term" value="F:FMN binding"/>
    <property type="evidence" value="ECO:0007669"/>
    <property type="project" value="InterPro"/>
</dbReference>
<comment type="cofactor">
    <cofactor evidence="1">
        <name>FMN</name>
        <dbReference type="ChEBI" id="CHEBI:58210"/>
    </cofactor>
</comment>
<dbReference type="AlphaFoldDB" id="A0A397WR04"/>
<accession>A0A397WR04</accession>
<sequence length="171" mass="19246">MKFYYLLHPRPVVAVGSGSIKVGEINFATVSWITPVSEEPPIVGFASYKENYTNSLIEKYKQFSINIIEDINLLWKVGTTSGKEIDKVKEFGIKVISGKKLDVPIIEDSLGFMECKLTDSLEVGEDIFYIGEVVNWEAKGFGRYGWEDISRVPMHKGGKAFAFAEKIKIIK</sequence>
<dbReference type="InterPro" id="IPR012349">
    <property type="entry name" value="Split_barrel_FMN-bd"/>
</dbReference>
<dbReference type="PANTHER" id="PTHR43567">
    <property type="entry name" value="FLAVOREDOXIN-RELATED-RELATED"/>
    <property type="match status" value="1"/>
</dbReference>
<dbReference type="Pfam" id="PF01613">
    <property type="entry name" value="Flavin_Reduct"/>
    <property type="match status" value="1"/>
</dbReference>
<protein>
    <recommendedName>
        <fullName evidence="4">Flavin reductase like domain-containing protein</fullName>
    </recommendedName>
</protein>
<keyword evidence="2" id="KW-0285">Flavoprotein</keyword>
<feature type="domain" description="Flavin reductase like" evidence="4">
    <location>
        <begin position="6"/>
        <end position="146"/>
    </location>
</feature>
<evidence type="ECO:0000256" key="1">
    <source>
        <dbReference type="ARBA" id="ARBA00001917"/>
    </source>
</evidence>
<evidence type="ECO:0000256" key="3">
    <source>
        <dbReference type="ARBA" id="ARBA00038054"/>
    </source>
</evidence>
<evidence type="ECO:0000313" key="6">
    <source>
        <dbReference type="Proteomes" id="UP000266622"/>
    </source>
</evidence>
<reference evidence="5 6" key="1">
    <citation type="journal article" date="2018" name="Syst. Appl. Microbiol.">
        <title>A new symbiotic nanoarchaeote (Candidatus Nanoclepta minutus) and its host (Zestosphaera tikiterensis gen. nov., sp. nov.) from a New Zealand hot spring.</title>
        <authorList>
            <person name="St John E."/>
            <person name="Liu Y."/>
            <person name="Podar M."/>
            <person name="Stott M.B."/>
            <person name="Meneghin J."/>
            <person name="Chen Z."/>
            <person name="Lagutin K."/>
            <person name="Mitchell K."/>
            <person name="Reysenbach A.L."/>
        </authorList>
    </citation>
    <scope>NUCLEOTIDE SEQUENCE [LARGE SCALE GENOMIC DNA]</scope>
    <source>
        <strain evidence="5">NZ3</strain>
    </source>
</reference>
<dbReference type="Gene3D" id="2.30.110.10">
    <property type="entry name" value="Electron Transport, Fmn-binding Protein, Chain A"/>
    <property type="match status" value="1"/>
</dbReference>
<proteinExistence type="inferred from homology"/>
<dbReference type="PANTHER" id="PTHR43567:SF1">
    <property type="entry name" value="FLAVOREDOXIN"/>
    <property type="match status" value="1"/>
</dbReference>
<evidence type="ECO:0000259" key="4">
    <source>
        <dbReference type="SMART" id="SM00903"/>
    </source>
</evidence>
<comment type="caution">
    <text evidence="5">The sequence shown here is derived from an EMBL/GenBank/DDBJ whole genome shotgun (WGS) entry which is preliminary data.</text>
</comment>
<dbReference type="SUPFAM" id="SSF50475">
    <property type="entry name" value="FMN-binding split barrel"/>
    <property type="match status" value="1"/>
</dbReference>
<comment type="similarity">
    <text evidence="3">Belongs to the flavoredoxin family.</text>
</comment>
<dbReference type="EMBL" id="MWMI01000006">
    <property type="protein sequence ID" value="RIB35106.1"/>
    <property type="molecule type" value="Genomic_DNA"/>
</dbReference>